<feature type="transmembrane region" description="Helical" evidence="1">
    <location>
        <begin position="136"/>
        <end position="160"/>
    </location>
</feature>
<dbReference type="InterPro" id="IPR016024">
    <property type="entry name" value="ARM-type_fold"/>
</dbReference>
<organism evidence="2 3">
    <name type="scientific">Echinicola jeungdonensis</name>
    <dbReference type="NCBI Taxonomy" id="709343"/>
    <lineage>
        <taxon>Bacteria</taxon>
        <taxon>Pseudomonadati</taxon>
        <taxon>Bacteroidota</taxon>
        <taxon>Cytophagia</taxon>
        <taxon>Cytophagales</taxon>
        <taxon>Cyclobacteriaceae</taxon>
        <taxon>Echinicola</taxon>
    </lineage>
</organism>
<keyword evidence="1" id="KW-0472">Membrane</keyword>
<keyword evidence="1" id="KW-1133">Transmembrane helix</keyword>
<reference evidence="2 3" key="1">
    <citation type="submission" date="2024-09" db="EMBL/GenBank/DDBJ databases">
        <authorList>
            <person name="Sun Q."/>
            <person name="Mori K."/>
        </authorList>
    </citation>
    <scope>NUCLEOTIDE SEQUENCE [LARGE SCALE GENOMIC DNA]</scope>
    <source>
        <strain evidence="2 3">CECT 7682</strain>
    </source>
</reference>
<sequence>MKHNNAAQALQDSVQTLDYLRAYSPLQGLRFQVVKPESEGKGQPVIKATKNYREAIRVLDSLNDFSQKKGSIQFYIFNQISSFPEVQEYVNLLRKNELVTEKADQNFDNSLILEANRIPFQPFYKLKSKIFNDIKFVFLIGIMALFFVTFIVLLFFLVVVRAKNVRKNTQTKKFQRMCQSPLSFLLMESSMEEMEEMDFLNMSKLFPAQHFPKKLFKETLLKEIISLNKNLKGEFKDRLKLIYNCLNLNHLTINKLKSRKWDTLSSGIVESNEMDVIAAIPYIEPLASNKNHIVRTNAVIALLNLSPNKDLQFLAKQKYPLSKWQQMSIYRVIKYIATEEKIDLIPLLESKNNTVRVFGIRLVRYLGKFEIIPHLSRMFFQSTEEEKQEILSTIKSLSAFTEVELVNEAFLTQSKEIAIIAADVLKDIGNEDSVQLMVNRLKEGNLGFELTKTILTGLLALAPDKFEEFTENMPFKEVIAIRDHLKDPMFDYV</sequence>
<dbReference type="InterPro" id="IPR011989">
    <property type="entry name" value="ARM-like"/>
</dbReference>
<protein>
    <recommendedName>
        <fullName evidence="4">HEAT repeat-containing protein</fullName>
    </recommendedName>
</protein>
<name>A0ABV5J5C7_9BACT</name>
<keyword evidence="3" id="KW-1185">Reference proteome</keyword>
<evidence type="ECO:0008006" key="4">
    <source>
        <dbReference type="Google" id="ProtNLM"/>
    </source>
</evidence>
<dbReference type="Proteomes" id="UP001589654">
    <property type="component" value="Unassembled WGS sequence"/>
</dbReference>
<evidence type="ECO:0000256" key="1">
    <source>
        <dbReference type="SAM" id="Phobius"/>
    </source>
</evidence>
<dbReference type="SUPFAM" id="SSF48371">
    <property type="entry name" value="ARM repeat"/>
    <property type="match status" value="1"/>
</dbReference>
<dbReference type="EMBL" id="JBHMEW010000057">
    <property type="protein sequence ID" value="MFB9212031.1"/>
    <property type="molecule type" value="Genomic_DNA"/>
</dbReference>
<dbReference type="Gene3D" id="1.25.10.10">
    <property type="entry name" value="Leucine-rich Repeat Variant"/>
    <property type="match status" value="1"/>
</dbReference>
<evidence type="ECO:0000313" key="3">
    <source>
        <dbReference type="Proteomes" id="UP001589654"/>
    </source>
</evidence>
<comment type="caution">
    <text evidence="2">The sequence shown here is derived from an EMBL/GenBank/DDBJ whole genome shotgun (WGS) entry which is preliminary data.</text>
</comment>
<accession>A0ABV5J5C7</accession>
<proteinExistence type="predicted"/>
<gene>
    <name evidence="2" type="ORF">ACFFUR_09440</name>
</gene>
<keyword evidence="1" id="KW-0812">Transmembrane</keyword>
<evidence type="ECO:0000313" key="2">
    <source>
        <dbReference type="EMBL" id="MFB9212031.1"/>
    </source>
</evidence>